<evidence type="ECO:0000256" key="1">
    <source>
        <dbReference type="SAM" id="MobiDB-lite"/>
    </source>
</evidence>
<reference evidence="2 3" key="1">
    <citation type="submission" date="2021-03" db="EMBL/GenBank/DDBJ databases">
        <title>Genomic Encyclopedia of Type Strains, Phase IV (KMG-IV): sequencing the most valuable type-strain genomes for metagenomic binning, comparative biology and taxonomic classification.</title>
        <authorList>
            <person name="Goeker M."/>
        </authorList>
    </citation>
    <scope>NUCLEOTIDE SEQUENCE [LARGE SCALE GENOMIC DNA]</scope>
    <source>
        <strain evidence="2 3">DSM 26427</strain>
    </source>
</reference>
<comment type="caution">
    <text evidence="2">The sequence shown here is derived from an EMBL/GenBank/DDBJ whole genome shotgun (WGS) entry which is preliminary data.</text>
</comment>
<evidence type="ECO:0008006" key="4">
    <source>
        <dbReference type="Google" id="ProtNLM"/>
    </source>
</evidence>
<keyword evidence="3" id="KW-1185">Reference proteome</keyword>
<dbReference type="Proteomes" id="UP000823786">
    <property type="component" value="Unassembled WGS sequence"/>
</dbReference>
<dbReference type="EMBL" id="JAGGJV010000013">
    <property type="protein sequence ID" value="MBP1862031.1"/>
    <property type="molecule type" value="Genomic_DNA"/>
</dbReference>
<gene>
    <name evidence="2" type="ORF">J2Z75_005562</name>
</gene>
<dbReference type="InterPro" id="IPR029063">
    <property type="entry name" value="SAM-dependent_MTases_sf"/>
</dbReference>
<accession>A0ABS4EVP4</accession>
<evidence type="ECO:0000313" key="3">
    <source>
        <dbReference type="Proteomes" id="UP000823786"/>
    </source>
</evidence>
<dbReference type="RefSeq" id="WP_209856930.1">
    <property type="nucleotide sequence ID" value="NZ_JAGGJV010000013.1"/>
</dbReference>
<evidence type="ECO:0000313" key="2">
    <source>
        <dbReference type="EMBL" id="MBP1862031.1"/>
    </source>
</evidence>
<proteinExistence type="predicted"/>
<sequence>MQSHINMRQRRIGQRTSKGDGNMRHATWNAIEGNTAAMRIYRSYRQLPEGIRAPARWVVAPLWHSACALIRRNADDAVLSGPFEGMKLDLSPVSSRHLLGYLLGTQELELHSVIETVIRQEYSTVINIGVADGYYAIGLARRMPSTQIVGFEGLPEHHEPFWHTARMNGVADRIKMEGFCTAADLQNSLVAAGSRPFILCDIEGGEKALLDNSRIPELNQADILVETHDGLVPGCSKALLQRFSETHEITSIYARPRTIRDFPSHKLPFLAKWIPGTAVELMNERRTGVQEWLFMTPRARRGREIPS</sequence>
<organism evidence="2 3">
    <name type="scientific">Rhizobium herbae</name>
    <dbReference type="NCBI Taxonomy" id="508661"/>
    <lineage>
        <taxon>Bacteria</taxon>
        <taxon>Pseudomonadati</taxon>
        <taxon>Pseudomonadota</taxon>
        <taxon>Alphaproteobacteria</taxon>
        <taxon>Hyphomicrobiales</taxon>
        <taxon>Rhizobiaceae</taxon>
        <taxon>Rhizobium/Agrobacterium group</taxon>
        <taxon>Rhizobium</taxon>
    </lineage>
</organism>
<name>A0ABS4EVP4_9HYPH</name>
<dbReference type="Gene3D" id="3.40.50.150">
    <property type="entry name" value="Vaccinia Virus protein VP39"/>
    <property type="match status" value="1"/>
</dbReference>
<dbReference type="SUPFAM" id="SSF53335">
    <property type="entry name" value="S-adenosyl-L-methionine-dependent methyltransferases"/>
    <property type="match status" value="1"/>
</dbReference>
<protein>
    <recommendedName>
        <fullName evidence="4">FkbM family methyltransferase</fullName>
    </recommendedName>
</protein>
<feature type="region of interest" description="Disordered" evidence="1">
    <location>
        <begin position="1"/>
        <end position="24"/>
    </location>
</feature>